<gene>
    <name evidence="1" type="ORF">GCM10011409_31790</name>
</gene>
<name>A0A9W5X6K7_9BACI</name>
<evidence type="ECO:0000313" key="1">
    <source>
        <dbReference type="EMBL" id="GGB51862.1"/>
    </source>
</evidence>
<dbReference type="Proteomes" id="UP000621492">
    <property type="component" value="Unassembled WGS sequence"/>
</dbReference>
<dbReference type="EMBL" id="BMJD01000030">
    <property type="protein sequence ID" value="GGB51862.1"/>
    <property type="molecule type" value="Genomic_DNA"/>
</dbReference>
<evidence type="ECO:0008006" key="3">
    <source>
        <dbReference type="Google" id="ProtNLM"/>
    </source>
</evidence>
<dbReference type="Gene3D" id="3.40.630.190">
    <property type="entry name" value="LCP protein"/>
    <property type="match status" value="1"/>
</dbReference>
<protein>
    <recommendedName>
        <fullName evidence="3">Transcriptional regulator</fullName>
    </recommendedName>
</protein>
<organism evidence="1 2">
    <name type="scientific">Lentibacillus populi</name>
    <dbReference type="NCBI Taxonomy" id="1827502"/>
    <lineage>
        <taxon>Bacteria</taxon>
        <taxon>Bacillati</taxon>
        <taxon>Bacillota</taxon>
        <taxon>Bacilli</taxon>
        <taxon>Bacillales</taxon>
        <taxon>Bacillaceae</taxon>
        <taxon>Lentibacillus</taxon>
    </lineage>
</organism>
<reference evidence="1" key="2">
    <citation type="submission" date="2020-09" db="EMBL/GenBank/DDBJ databases">
        <authorList>
            <person name="Sun Q."/>
            <person name="Zhou Y."/>
        </authorList>
    </citation>
    <scope>NUCLEOTIDE SEQUENCE</scope>
    <source>
        <strain evidence="1">CGMCC 1.15454</strain>
    </source>
</reference>
<evidence type="ECO:0000313" key="2">
    <source>
        <dbReference type="Proteomes" id="UP000621492"/>
    </source>
</evidence>
<proteinExistence type="predicted"/>
<accession>A0A9W5X6K7</accession>
<comment type="caution">
    <text evidence="1">The sequence shown here is derived from an EMBL/GenBank/DDBJ whole genome shotgun (WGS) entry which is preliminary data.</text>
</comment>
<dbReference type="AlphaFoldDB" id="A0A9W5X6K7"/>
<keyword evidence="2" id="KW-1185">Reference proteome</keyword>
<reference evidence="1" key="1">
    <citation type="journal article" date="2014" name="Int. J. Syst. Evol. Microbiol.">
        <title>Complete genome sequence of Corynebacterium casei LMG S-19264T (=DSM 44701T), isolated from a smear-ripened cheese.</title>
        <authorList>
            <consortium name="US DOE Joint Genome Institute (JGI-PGF)"/>
            <person name="Walter F."/>
            <person name="Albersmeier A."/>
            <person name="Kalinowski J."/>
            <person name="Ruckert C."/>
        </authorList>
    </citation>
    <scope>NUCLEOTIDE SEQUENCE</scope>
    <source>
        <strain evidence="1">CGMCC 1.15454</strain>
    </source>
</reference>
<sequence>MIDVLGNNMETNMDFDDMKNLLLNYKGVRNNTVSYMMKGNGTKIGGVYYLIVPDEEVAKVHETIADLF</sequence>